<dbReference type="PANTHER" id="PTHR12129">
    <property type="entry name" value="HEPARAN SULFATE 2-O-SULFOTRANSFERASE"/>
    <property type="match status" value="1"/>
</dbReference>
<dbReference type="Proteomes" id="UP000288716">
    <property type="component" value="Unassembled WGS sequence"/>
</dbReference>
<dbReference type="GO" id="GO:0004394">
    <property type="term" value="F:heparan sulfate 2-sulfotransferase activity"/>
    <property type="evidence" value="ECO:0007669"/>
    <property type="project" value="TreeGrafter"/>
</dbReference>
<keyword evidence="5 12" id="KW-0812">Transmembrane</keyword>
<evidence type="ECO:0000256" key="6">
    <source>
        <dbReference type="ARBA" id="ARBA00022968"/>
    </source>
</evidence>
<dbReference type="STRING" id="299467.A0A443SAM3"/>
<dbReference type="GO" id="GO:0000139">
    <property type="term" value="C:Golgi membrane"/>
    <property type="evidence" value="ECO:0007669"/>
    <property type="project" value="UniProtKB-SubCell"/>
</dbReference>
<comment type="caution">
    <text evidence="13">The sequence shown here is derived from an EMBL/GenBank/DDBJ whole genome shotgun (WGS) entry which is preliminary data.</text>
</comment>
<dbReference type="FunFam" id="3.40.50.300:FF:001418">
    <property type="entry name" value="Heparan sulfate 2-o-sulfotransferase"/>
    <property type="match status" value="1"/>
</dbReference>
<evidence type="ECO:0000256" key="10">
    <source>
        <dbReference type="ARBA" id="ARBA00023157"/>
    </source>
</evidence>
<sequence>MSAVQHRFTSYIFIASLVILLLILFHLQREINQLKDDRRKNSFLLERFSDLIELKEERNEPFSDEFPTPFTPVKNEQQYIIVYNRVPKTGSTSFIGLAYDLCKTNKFNVLHLNVSRNSHVMSLSDQSRFVSNVTDWTQKQPSLYHGHIAFIDFSKFGVQKKPIYINLIREPLSRLVSYYYFLRFGDNFRPYVVRKRQGNKVSFDECVEHGDRDCDPNNMWLQIPFFCGHSAECWTPGNEWALKQAKKNLIEHYLIVGVTEKMHEFVAILEATLPRFFKGATNLYEKGLKSHLRKTYNKVEPSTETVSKIRDSKIWQMENEFYQFALQQFNFIKQRTLIEVEDSFTDVGNQFFYEKIRPRR</sequence>
<evidence type="ECO:0000256" key="3">
    <source>
        <dbReference type="ARBA" id="ARBA00011233"/>
    </source>
</evidence>
<comment type="subcellular location">
    <subcellularLocation>
        <location evidence="1">Golgi apparatus membrane</location>
        <topology evidence="1">Single-pass type II membrane protein</topology>
    </subcellularLocation>
</comment>
<keyword evidence="9 12" id="KW-0472">Membrane</keyword>
<keyword evidence="4 13" id="KW-0808">Transferase</keyword>
<evidence type="ECO:0000256" key="11">
    <source>
        <dbReference type="ARBA" id="ARBA00023180"/>
    </source>
</evidence>
<dbReference type="PANTHER" id="PTHR12129:SF17">
    <property type="entry name" value="HEPARAN SULFATE 2-O-SULFOTRANSFERASE 1"/>
    <property type="match status" value="1"/>
</dbReference>
<evidence type="ECO:0000256" key="12">
    <source>
        <dbReference type="SAM" id="Phobius"/>
    </source>
</evidence>
<dbReference type="VEuPathDB" id="VectorBase:LDEU007586"/>
<comment type="similarity">
    <text evidence="2">Belongs to the sulfotransferase 3 family.</text>
</comment>
<feature type="transmembrane region" description="Helical" evidence="12">
    <location>
        <begin position="6"/>
        <end position="25"/>
    </location>
</feature>
<evidence type="ECO:0000256" key="9">
    <source>
        <dbReference type="ARBA" id="ARBA00023136"/>
    </source>
</evidence>
<keyword evidence="14" id="KW-1185">Reference proteome</keyword>
<dbReference type="InterPro" id="IPR005331">
    <property type="entry name" value="Sulfotransferase"/>
</dbReference>
<organism evidence="13 14">
    <name type="scientific">Leptotrombidium deliense</name>
    <dbReference type="NCBI Taxonomy" id="299467"/>
    <lineage>
        <taxon>Eukaryota</taxon>
        <taxon>Metazoa</taxon>
        <taxon>Ecdysozoa</taxon>
        <taxon>Arthropoda</taxon>
        <taxon>Chelicerata</taxon>
        <taxon>Arachnida</taxon>
        <taxon>Acari</taxon>
        <taxon>Acariformes</taxon>
        <taxon>Trombidiformes</taxon>
        <taxon>Prostigmata</taxon>
        <taxon>Anystina</taxon>
        <taxon>Parasitengona</taxon>
        <taxon>Trombiculoidea</taxon>
        <taxon>Trombiculidae</taxon>
        <taxon>Leptotrombidium</taxon>
    </lineage>
</organism>
<accession>A0A443SAM3</accession>
<gene>
    <name evidence="13" type="ORF">B4U80_04899</name>
</gene>
<evidence type="ECO:0000313" key="14">
    <source>
        <dbReference type="Proteomes" id="UP000288716"/>
    </source>
</evidence>
<name>A0A443SAM3_9ACAR</name>
<protein>
    <submittedName>
        <fullName evidence="13">Heparan sulfate 2-O-sulfotransferase 1-like protein</fullName>
    </submittedName>
</protein>
<dbReference type="EMBL" id="NCKV01004858">
    <property type="protein sequence ID" value="RWS24455.1"/>
    <property type="molecule type" value="Genomic_DNA"/>
</dbReference>
<keyword evidence="11" id="KW-0325">Glycoprotein</keyword>
<dbReference type="SUPFAM" id="SSF52540">
    <property type="entry name" value="P-loop containing nucleoside triphosphate hydrolases"/>
    <property type="match status" value="1"/>
</dbReference>
<keyword evidence="10" id="KW-1015">Disulfide bond</keyword>
<evidence type="ECO:0000256" key="2">
    <source>
        <dbReference type="ARBA" id="ARBA00010569"/>
    </source>
</evidence>
<dbReference type="AlphaFoldDB" id="A0A443SAM3"/>
<evidence type="ECO:0000256" key="7">
    <source>
        <dbReference type="ARBA" id="ARBA00022989"/>
    </source>
</evidence>
<reference evidence="13 14" key="1">
    <citation type="journal article" date="2018" name="Gigascience">
        <title>Genomes of trombidid mites reveal novel predicted allergens and laterally-transferred genes associated with secondary metabolism.</title>
        <authorList>
            <person name="Dong X."/>
            <person name="Chaisiri K."/>
            <person name="Xia D."/>
            <person name="Armstrong S.D."/>
            <person name="Fang Y."/>
            <person name="Donnelly M.J."/>
            <person name="Kadowaki T."/>
            <person name="McGarry J.W."/>
            <person name="Darby A.C."/>
            <person name="Makepeace B.L."/>
        </authorList>
    </citation>
    <scope>NUCLEOTIDE SEQUENCE [LARGE SCALE GENOMIC DNA]</scope>
    <source>
        <strain evidence="13">UoL-UT</strain>
    </source>
</reference>
<dbReference type="OrthoDB" id="10019582at2759"/>
<keyword evidence="8" id="KW-0333">Golgi apparatus</keyword>
<keyword evidence="6" id="KW-0735">Signal-anchor</keyword>
<dbReference type="Gene3D" id="3.40.50.300">
    <property type="entry name" value="P-loop containing nucleotide triphosphate hydrolases"/>
    <property type="match status" value="1"/>
</dbReference>
<evidence type="ECO:0000256" key="5">
    <source>
        <dbReference type="ARBA" id="ARBA00022692"/>
    </source>
</evidence>
<dbReference type="Pfam" id="PF03567">
    <property type="entry name" value="Sulfotransfer_2"/>
    <property type="match status" value="1"/>
</dbReference>
<dbReference type="InterPro" id="IPR027417">
    <property type="entry name" value="P-loop_NTPase"/>
</dbReference>
<evidence type="ECO:0000256" key="8">
    <source>
        <dbReference type="ARBA" id="ARBA00023034"/>
    </source>
</evidence>
<evidence type="ECO:0000256" key="1">
    <source>
        <dbReference type="ARBA" id="ARBA00004323"/>
    </source>
</evidence>
<dbReference type="GO" id="GO:0015012">
    <property type="term" value="P:heparan sulfate proteoglycan biosynthetic process"/>
    <property type="evidence" value="ECO:0007669"/>
    <property type="project" value="UniProtKB-ARBA"/>
</dbReference>
<comment type="subunit">
    <text evidence="3">Homotrimer.</text>
</comment>
<proteinExistence type="inferred from homology"/>
<keyword evidence="7 12" id="KW-1133">Transmembrane helix</keyword>
<evidence type="ECO:0000313" key="13">
    <source>
        <dbReference type="EMBL" id="RWS24455.1"/>
    </source>
</evidence>
<dbReference type="InterPro" id="IPR007734">
    <property type="entry name" value="Heparan_SO4_2-O-STrfase"/>
</dbReference>
<evidence type="ECO:0000256" key="4">
    <source>
        <dbReference type="ARBA" id="ARBA00022679"/>
    </source>
</evidence>